<name>A0A0H4KVQ6_9BACI</name>
<dbReference type="KEGG" id="beo:BEH_09985"/>
<dbReference type="InterPro" id="IPR027393">
    <property type="entry name" value="Virus_scaffolding_prot_C"/>
</dbReference>
<accession>A0A0H4KVQ6</accession>
<dbReference type="RefSeq" id="WP_019395464.1">
    <property type="nucleotide sequence ID" value="NZ_ALIM01000049.1"/>
</dbReference>
<dbReference type="PATRIC" id="fig|135735.6.peg.2075"/>
<reference evidence="2" key="2">
    <citation type="submission" date="2015-06" db="EMBL/GenBank/DDBJ databases">
        <title>Genome Sequence of Bacillus endophyticus and Analysis of its Companion Mechanism in the Ketogulonigenium vulgare-Bacillus strain Consortium.</title>
        <authorList>
            <person name="Jia N."/>
            <person name="Du J."/>
            <person name="Ding M.-Z."/>
            <person name="Gao F."/>
            <person name="Yuan Y.-J."/>
        </authorList>
    </citation>
    <scope>NUCLEOTIDE SEQUENCE [LARGE SCALE GENOMIC DNA]</scope>
    <source>
        <strain evidence="2">Hbe603</strain>
    </source>
</reference>
<dbReference type="GeneID" id="93701137"/>
<organism evidence="1 2">
    <name type="scientific">Priestia filamentosa</name>
    <dbReference type="NCBI Taxonomy" id="1402861"/>
    <lineage>
        <taxon>Bacteria</taxon>
        <taxon>Bacillati</taxon>
        <taxon>Bacillota</taxon>
        <taxon>Bacilli</taxon>
        <taxon>Bacillales</taxon>
        <taxon>Bacillaceae</taxon>
        <taxon>Priestia</taxon>
    </lineage>
</organism>
<evidence type="ECO:0000313" key="1">
    <source>
        <dbReference type="EMBL" id="AKO92393.1"/>
    </source>
</evidence>
<proteinExistence type="predicted"/>
<dbReference type="SMART" id="SM00914">
    <property type="entry name" value="IDEAL"/>
    <property type="match status" value="1"/>
</dbReference>
<evidence type="ECO:0000313" key="2">
    <source>
        <dbReference type="Proteomes" id="UP000036202"/>
    </source>
</evidence>
<dbReference type="eggNOG" id="ENOG5033H12">
    <property type="taxonomic scope" value="Bacteria"/>
</dbReference>
<keyword evidence="2" id="KW-1185">Reference proteome</keyword>
<dbReference type="InterPro" id="IPR014957">
    <property type="entry name" value="IDEAL_dom"/>
</dbReference>
<protein>
    <submittedName>
        <fullName evidence="1">Phosphoesterase</fullName>
    </submittedName>
</protein>
<dbReference type="Proteomes" id="UP000036202">
    <property type="component" value="Chromosome"/>
</dbReference>
<dbReference type="Pfam" id="PF08858">
    <property type="entry name" value="IDEAL"/>
    <property type="match status" value="1"/>
</dbReference>
<gene>
    <name evidence="1" type="ORF">BEH_09985</name>
</gene>
<dbReference type="AlphaFoldDB" id="A0A0H4KVQ6"/>
<accession>A0A1X7E524</accession>
<dbReference type="OrthoDB" id="2916442at2"/>
<reference evidence="1 2" key="1">
    <citation type="journal article" date="2015" name="PLoS ONE">
        <title>Genome Sequence of Bacillus endophyticus and Analysis of Its Companion Mechanism in the Ketogulonigenium vulgare-Bacillus Strain Consortium.</title>
        <authorList>
            <person name="Jia N."/>
            <person name="Du J."/>
            <person name="Ding M.Z."/>
            <person name="Gao F."/>
            <person name="Yuan Y.J."/>
        </authorList>
    </citation>
    <scope>NUCLEOTIDE SEQUENCE [LARGE SCALE GENOMIC DNA]</scope>
    <source>
        <strain evidence="1 2">Hbe603</strain>
    </source>
</reference>
<dbReference type="Gene3D" id="4.10.810.10">
    <property type="entry name" value="Virus Scaffolding Protein, Chain A"/>
    <property type="match status" value="1"/>
</dbReference>
<dbReference type="EMBL" id="CP011974">
    <property type="protein sequence ID" value="AKO92393.1"/>
    <property type="molecule type" value="Genomic_DNA"/>
</dbReference>
<sequence>MKDNAVNPSQSPKVNVTDSLIAEMVLDQALNAFREQQIQKEIDQSLENQNKEEFLRLTEELKNLSAV</sequence>